<dbReference type="AlphaFoldDB" id="A0A975JH20"/>
<dbReference type="PANTHER" id="PTHR43798">
    <property type="entry name" value="MONOACYLGLYCEROL LIPASE"/>
    <property type="match status" value="1"/>
</dbReference>
<dbReference type="InterPro" id="IPR000639">
    <property type="entry name" value="Epox_hydrolase-like"/>
</dbReference>
<dbReference type="Pfam" id="PF00561">
    <property type="entry name" value="Abhydrolase_1"/>
    <property type="match status" value="1"/>
</dbReference>
<dbReference type="InterPro" id="IPR017497">
    <property type="entry name" value="BchO"/>
</dbReference>
<dbReference type="EMBL" id="CP073585">
    <property type="protein sequence ID" value="QUJ78391.1"/>
    <property type="molecule type" value="Genomic_DNA"/>
</dbReference>
<evidence type="ECO:0000259" key="1">
    <source>
        <dbReference type="Pfam" id="PF00561"/>
    </source>
</evidence>
<name>A0A975JH20_9RHOB</name>
<reference evidence="2" key="1">
    <citation type="submission" date="2021-04" db="EMBL/GenBank/DDBJ databases">
        <title>Complete genome sequence for Sulfitobacter sp. strain JK7-1.</title>
        <authorList>
            <person name="Park S.-J."/>
        </authorList>
    </citation>
    <scope>NUCLEOTIDE SEQUENCE</scope>
    <source>
        <strain evidence="2">JK7-1</strain>
    </source>
</reference>
<dbReference type="GO" id="GO:0016020">
    <property type="term" value="C:membrane"/>
    <property type="evidence" value="ECO:0007669"/>
    <property type="project" value="TreeGrafter"/>
</dbReference>
<dbReference type="Gene3D" id="3.40.50.1820">
    <property type="entry name" value="alpha/beta hydrolase"/>
    <property type="match status" value="1"/>
</dbReference>
<organism evidence="2 3">
    <name type="scientific">Sulfitobacter albidus</name>
    <dbReference type="NCBI Taxonomy" id="2829501"/>
    <lineage>
        <taxon>Bacteria</taxon>
        <taxon>Pseudomonadati</taxon>
        <taxon>Pseudomonadota</taxon>
        <taxon>Alphaproteobacteria</taxon>
        <taxon>Rhodobacterales</taxon>
        <taxon>Roseobacteraceae</taxon>
        <taxon>Sulfitobacter</taxon>
    </lineage>
</organism>
<dbReference type="PRINTS" id="PR00111">
    <property type="entry name" value="ABHYDROLASE"/>
</dbReference>
<dbReference type="NCBIfam" id="TIGR03056">
    <property type="entry name" value="bchO_mg_che_rel"/>
    <property type="match status" value="1"/>
</dbReference>
<dbReference type="SUPFAM" id="SSF53474">
    <property type="entry name" value="alpha/beta-Hydrolases"/>
    <property type="match status" value="1"/>
</dbReference>
<dbReference type="InterPro" id="IPR000073">
    <property type="entry name" value="AB_hydrolase_1"/>
</dbReference>
<keyword evidence="2" id="KW-0378">Hydrolase</keyword>
<evidence type="ECO:0000313" key="3">
    <source>
        <dbReference type="Proteomes" id="UP000683291"/>
    </source>
</evidence>
<gene>
    <name evidence="2" type="ORF">KDD17_18610</name>
</gene>
<accession>A0A975JH20</accession>
<feature type="domain" description="AB hydrolase-1" evidence="1">
    <location>
        <begin position="35"/>
        <end position="272"/>
    </location>
</feature>
<protein>
    <submittedName>
        <fullName evidence="2">Alpha/beta fold hydrolase</fullName>
    </submittedName>
</protein>
<dbReference type="PANTHER" id="PTHR43798:SF33">
    <property type="entry name" value="HYDROLASE, PUTATIVE (AFU_ORTHOLOGUE AFUA_2G14860)-RELATED"/>
    <property type="match status" value="1"/>
</dbReference>
<dbReference type="RefSeq" id="WP_212706583.1">
    <property type="nucleotide sequence ID" value="NZ_CP073585.1"/>
</dbReference>
<evidence type="ECO:0000313" key="2">
    <source>
        <dbReference type="EMBL" id="QUJ78391.1"/>
    </source>
</evidence>
<dbReference type="InterPro" id="IPR050266">
    <property type="entry name" value="AB_hydrolase_sf"/>
</dbReference>
<dbReference type="GO" id="GO:0046464">
    <property type="term" value="P:acylglycerol catabolic process"/>
    <property type="evidence" value="ECO:0007669"/>
    <property type="project" value="TreeGrafter"/>
</dbReference>
<dbReference type="GO" id="GO:0047372">
    <property type="term" value="F:monoacylglycerol lipase activity"/>
    <property type="evidence" value="ECO:0007669"/>
    <property type="project" value="TreeGrafter"/>
</dbReference>
<dbReference type="KEGG" id="sual:KDD17_18610"/>
<proteinExistence type="predicted"/>
<dbReference type="Proteomes" id="UP000683291">
    <property type="component" value="Chromosome pJK7-1-4"/>
</dbReference>
<dbReference type="PRINTS" id="PR00412">
    <property type="entry name" value="EPOXHYDRLASE"/>
</dbReference>
<dbReference type="InterPro" id="IPR029058">
    <property type="entry name" value="AB_hydrolase_fold"/>
</dbReference>
<sequence>MDWTRHKHDWPHAVHSRFVHSKPHHWHVQEMGDGPLMLLLHGAGGATQSFRHLMPLLAAQYRVIAIDLPGQGFTRLGAQNRCGLVPMAQDIAALCAQEGWHPRTILGHSAGGAIALELIDHLPAPAPRIIGLNAALAGFSGLAGVLFPLMAKGLALMPGVAAFFTAQNANPKSVQRLIAGTGSTLPPEDQRHYRALVGDRGHVNATLQMMAQWDLDPLLKRLPDSGAQGLLITAAKDRAVPPATSARVAERVPGLDHQALPDLGHLAHEEAPERIAQIILDA</sequence>
<keyword evidence="3" id="KW-1185">Reference proteome</keyword>